<dbReference type="SUPFAM" id="SSF52096">
    <property type="entry name" value="ClpP/crotonase"/>
    <property type="match status" value="1"/>
</dbReference>
<evidence type="ECO:0000256" key="2">
    <source>
        <dbReference type="RuleBase" id="RU003707"/>
    </source>
</evidence>
<comment type="similarity">
    <text evidence="1 2">Belongs to the enoyl-CoA hydratase/isomerase family.</text>
</comment>
<dbReference type="InterPro" id="IPR001753">
    <property type="entry name" value="Enoyl-CoA_hydra/iso"/>
</dbReference>
<dbReference type="AlphaFoldDB" id="A0A918KC75"/>
<dbReference type="EMBL" id="BMXR01000006">
    <property type="protein sequence ID" value="GGX58418.1"/>
    <property type="molecule type" value="Genomic_DNA"/>
</dbReference>
<name>A0A918KC75_9GAMM</name>
<dbReference type="Pfam" id="PF00378">
    <property type="entry name" value="ECH_1"/>
    <property type="match status" value="1"/>
</dbReference>
<reference evidence="3" key="1">
    <citation type="journal article" date="2014" name="Int. J. Syst. Evol. Microbiol.">
        <title>Complete genome sequence of Corynebacterium casei LMG S-19264T (=DSM 44701T), isolated from a smear-ripened cheese.</title>
        <authorList>
            <consortium name="US DOE Joint Genome Institute (JGI-PGF)"/>
            <person name="Walter F."/>
            <person name="Albersmeier A."/>
            <person name="Kalinowski J."/>
            <person name="Ruckert C."/>
        </authorList>
    </citation>
    <scope>NUCLEOTIDE SEQUENCE</scope>
    <source>
        <strain evidence="3">KCTC 22169</strain>
    </source>
</reference>
<dbReference type="InterPro" id="IPR014748">
    <property type="entry name" value="Enoyl-CoA_hydra_C"/>
</dbReference>
<dbReference type="PANTHER" id="PTHR43459">
    <property type="entry name" value="ENOYL-COA HYDRATASE"/>
    <property type="match status" value="1"/>
</dbReference>
<proteinExistence type="inferred from homology"/>
<evidence type="ECO:0000256" key="1">
    <source>
        <dbReference type="ARBA" id="ARBA00005254"/>
    </source>
</evidence>
<evidence type="ECO:0000313" key="3">
    <source>
        <dbReference type="EMBL" id="GGX58418.1"/>
    </source>
</evidence>
<dbReference type="PROSITE" id="PS00166">
    <property type="entry name" value="ENOYL_COA_HYDRATASE"/>
    <property type="match status" value="1"/>
</dbReference>
<comment type="caution">
    <text evidence="3">The sequence shown here is derived from an EMBL/GenBank/DDBJ whole genome shotgun (WGS) entry which is preliminary data.</text>
</comment>
<dbReference type="GO" id="GO:0003824">
    <property type="term" value="F:catalytic activity"/>
    <property type="evidence" value="ECO:0007669"/>
    <property type="project" value="InterPro"/>
</dbReference>
<dbReference type="RefSeq" id="WP_189609646.1">
    <property type="nucleotide sequence ID" value="NZ_BMXR01000006.1"/>
</dbReference>
<dbReference type="PANTHER" id="PTHR43459:SF1">
    <property type="entry name" value="EG:BACN32G11.4 PROTEIN"/>
    <property type="match status" value="1"/>
</dbReference>
<accession>A0A918KC75</accession>
<dbReference type="Gene3D" id="1.10.12.10">
    <property type="entry name" value="Lyase 2-enoyl-coa Hydratase, Chain A, domain 2"/>
    <property type="match status" value="1"/>
</dbReference>
<dbReference type="Gene3D" id="3.90.226.10">
    <property type="entry name" value="2-enoyl-CoA Hydratase, Chain A, domain 1"/>
    <property type="match status" value="1"/>
</dbReference>
<reference evidence="3" key="2">
    <citation type="submission" date="2020-09" db="EMBL/GenBank/DDBJ databases">
        <authorList>
            <person name="Sun Q."/>
            <person name="Kim S."/>
        </authorList>
    </citation>
    <scope>NUCLEOTIDE SEQUENCE</scope>
    <source>
        <strain evidence="3">KCTC 22169</strain>
    </source>
</reference>
<dbReference type="Proteomes" id="UP000626148">
    <property type="component" value="Unassembled WGS sequence"/>
</dbReference>
<keyword evidence="4" id="KW-1185">Reference proteome</keyword>
<sequence length="276" mass="29976">MLTLPELTDALIRVEDGIAWLTLNRDDLRNVLTGTDLIADLEKTVHFVNHEKAISVLVITGAGKAFSAGGNLKEMAGRTSSHADGPYAGPPEAVKRKYQEGIQRIPKAMAALTKPCIAAINGPAIGAGFDLALMADLRIASPKAKFGETFVNLGLISGIGGAWWLQRELGYQQAARLTLLGEVIDADEALRLGLLLEIPPADQLLERAGELAMQLADKPPMALSLNKQLLMTAQTTDFDHFLEQCAELQGYCHNQEDHLEAVNAFLEQRRPKFKGQ</sequence>
<dbReference type="InterPro" id="IPR018376">
    <property type="entry name" value="Enoyl-CoA_hyd/isom_CS"/>
</dbReference>
<evidence type="ECO:0000313" key="4">
    <source>
        <dbReference type="Proteomes" id="UP000626148"/>
    </source>
</evidence>
<gene>
    <name evidence="3" type="ORF">GCM10007392_27850</name>
</gene>
<dbReference type="InterPro" id="IPR029045">
    <property type="entry name" value="ClpP/crotonase-like_dom_sf"/>
</dbReference>
<protein>
    <submittedName>
        <fullName evidence="3">Enoyl-CoA hydratase</fullName>
    </submittedName>
</protein>
<dbReference type="CDD" id="cd06558">
    <property type="entry name" value="crotonase-like"/>
    <property type="match status" value="1"/>
</dbReference>
<organism evidence="3 4">
    <name type="scientific">Saccharospirillum salsuginis</name>
    <dbReference type="NCBI Taxonomy" id="418750"/>
    <lineage>
        <taxon>Bacteria</taxon>
        <taxon>Pseudomonadati</taxon>
        <taxon>Pseudomonadota</taxon>
        <taxon>Gammaproteobacteria</taxon>
        <taxon>Oceanospirillales</taxon>
        <taxon>Saccharospirillaceae</taxon>
        <taxon>Saccharospirillum</taxon>
    </lineage>
</organism>